<evidence type="ECO:0000313" key="2">
    <source>
        <dbReference type="EMBL" id="VDK77675.1"/>
    </source>
</evidence>
<dbReference type="AlphaFoldDB" id="A0A3P6TA30"/>
<feature type="compositionally biased region" description="Polar residues" evidence="1">
    <location>
        <begin position="43"/>
        <end position="66"/>
    </location>
</feature>
<protein>
    <submittedName>
        <fullName evidence="2">Uncharacterized protein</fullName>
    </submittedName>
</protein>
<sequence length="195" mass="20763">MNGMLMESNGTDVKKSTRRRKPKTNSTPSNDAPADSFNPEPPVTSSAYPPSIAPTTLERSLASISHVNGGPDIPSFTIPASSSLKQKKKPKRKKKSANSAAADGDTDEDENPWMPVSSKKTKLTKSQNNKEAVEPTAAPIAPGTTDVSEKKKRKRRSECVKTTLALMTGDILGMSDCLLFNATFAPADGVNSSTV</sequence>
<dbReference type="OrthoDB" id="10608023at2759"/>
<gene>
    <name evidence="2" type="ORF">DILT_LOCUS2880</name>
</gene>
<feature type="compositionally biased region" description="Basic residues" evidence="1">
    <location>
        <begin position="85"/>
        <end position="96"/>
    </location>
</feature>
<evidence type="ECO:0000256" key="1">
    <source>
        <dbReference type="SAM" id="MobiDB-lite"/>
    </source>
</evidence>
<dbReference type="Proteomes" id="UP000281553">
    <property type="component" value="Unassembled WGS sequence"/>
</dbReference>
<feature type="region of interest" description="Disordered" evidence="1">
    <location>
        <begin position="1"/>
        <end position="157"/>
    </location>
</feature>
<organism evidence="2 3">
    <name type="scientific">Dibothriocephalus latus</name>
    <name type="common">Fish tapeworm</name>
    <name type="synonym">Diphyllobothrium latum</name>
    <dbReference type="NCBI Taxonomy" id="60516"/>
    <lineage>
        <taxon>Eukaryota</taxon>
        <taxon>Metazoa</taxon>
        <taxon>Spiralia</taxon>
        <taxon>Lophotrochozoa</taxon>
        <taxon>Platyhelminthes</taxon>
        <taxon>Cestoda</taxon>
        <taxon>Eucestoda</taxon>
        <taxon>Diphyllobothriidea</taxon>
        <taxon>Diphyllobothriidae</taxon>
        <taxon>Dibothriocephalus</taxon>
    </lineage>
</organism>
<keyword evidence="3" id="KW-1185">Reference proteome</keyword>
<accession>A0A3P6TA30</accession>
<reference evidence="2 3" key="1">
    <citation type="submission" date="2018-11" db="EMBL/GenBank/DDBJ databases">
        <authorList>
            <consortium name="Pathogen Informatics"/>
        </authorList>
    </citation>
    <scope>NUCLEOTIDE SEQUENCE [LARGE SCALE GENOMIC DNA]</scope>
</reference>
<proteinExistence type="predicted"/>
<dbReference type="EMBL" id="UYRU01042757">
    <property type="protein sequence ID" value="VDK77675.1"/>
    <property type="molecule type" value="Genomic_DNA"/>
</dbReference>
<evidence type="ECO:0000313" key="3">
    <source>
        <dbReference type="Proteomes" id="UP000281553"/>
    </source>
</evidence>
<name>A0A3P6TA30_DIBLA</name>